<feature type="transmembrane region" description="Helical" evidence="1">
    <location>
        <begin position="93"/>
        <end position="112"/>
    </location>
</feature>
<dbReference type="Proteomes" id="UP000823618">
    <property type="component" value="Unassembled WGS sequence"/>
</dbReference>
<reference evidence="2" key="1">
    <citation type="submission" date="2020-10" db="EMBL/GenBank/DDBJ databases">
        <authorList>
            <person name="Gilroy R."/>
        </authorList>
    </citation>
    <scope>NUCLEOTIDE SEQUENCE</scope>
    <source>
        <strain evidence="2">E3-2379</strain>
    </source>
</reference>
<organism evidence="2 3">
    <name type="scientific">Candidatus Scybalomonas excrementavium</name>
    <dbReference type="NCBI Taxonomy" id="2840943"/>
    <lineage>
        <taxon>Bacteria</taxon>
        <taxon>Bacillati</taxon>
        <taxon>Bacillota</taxon>
        <taxon>Clostridia</taxon>
        <taxon>Lachnospirales</taxon>
        <taxon>Lachnospiraceae</taxon>
        <taxon>Lachnospiraceae incertae sedis</taxon>
        <taxon>Candidatus Scybalomonas</taxon>
    </lineage>
</organism>
<keyword evidence="1" id="KW-1133">Transmembrane helix</keyword>
<dbReference type="PANTHER" id="PTHR38450">
    <property type="entry name" value="STAGE V SPORULATION PROTEIN AC-RELATED"/>
    <property type="match status" value="1"/>
</dbReference>
<dbReference type="AlphaFoldDB" id="A0A9D9N7C4"/>
<dbReference type="InterPro" id="IPR014204">
    <property type="entry name" value="Spore_V_AE"/>
</dbReference>
<proteinExistence type="predicted"/>
<evidence type="ECO:0000313" key="3">
    <source>
        <dbReference type="Proteomes" id="UP000823618"/>
    </source>
</evidence>
<feature type="transmembrane region" description="Helical" evidence="1">
    <location>
        <begin position="6"/>
        <end position="22"/>
    </location>
</feature>
<evidence type="ECO:0000313" key="2">
    <source>
        <dbReference type="EMBL" id="MBO8462860.1"/>
    </source>
</evidence>
<sequence>MDYIKAFIVGGIICVLAQILMDKTKMMPGRVMVTLVILGCVLGAIGIYEPLVEWAGCGASVPLIGFGYNLWKGVKEAIDIHGFLGLFRGGFKAAATGTAAALIFSYIASLLFQPKMKK</sequence>
<comment type="caution">
    <text evidence="2">The sequence shown here is derived from an EMBL/GenBank/DDBJ whole genome shotgun (WGS) entry which is preliminary data.</text>
</comment>
<feature type="transmembrane region" description="Helical" evidence="1">
    <location>
        <begin position="29"/>
        <end position="48"/>
    </location>
</feature>
<keyword evidence="1" id="KW-0472">Membrane</keyword>
<accession>A0A9D9N7C4</accession>
<dbReference type="Pfam" id="PF03862">
    <property type="entry name" value="SpoVAC_SpoVAEB"/>
    <property type="match status" value="1"/>
</dbReference>
<evidence type="ECO:0000256" key="1">
    <source>
        <dbReference type="SAM" id="Phobius"/>
    </source>
</evidence>
<dbReference type="PANTHER" id="PTHR38450:SF2">
    <property type="entry name" value="STAGE V SPORULATION PROTEIN AEB"/>
    <property type="match status" value="1"/>
</dbReference>
<dbReference type="InterPro" id="IPR005562">
    <property type="entry name" value="SpoVA"/>
</dbReference>
<protein>
    <submittedName>
        <fullName evidence="2">Stage V sporulation protein AE</fullName>
    </submittedName>
</protein>
<name>A0A9D9N7C4_9FIRM</name>
<gene>
    <name evidence="2" type="primary">spoVAE</name>
    <name evidence="2" type="ORF">IAC13_02885</name>
</gene>
<reference evidence="2" key="2">
    <citation type="journal article" date="2021" name="PeerJ">
        <title>Extensive microbial diversity within the chicken gut microbiome revealed by metagenomics and culture.</title>
        <authorList>
            <person name="Gilroy R."/>
            <person name="Ravi A."/>
            <person name="Getino M."/>
            <person name="Pursley I."/>
            <person name="Horton D.L."/>
            <person name="Alikhan N.F."/>
            <person name="Baker D."/>
            <person name="Gharbi K."/>
            <person name="Hall N."/>
            <person name="Watson M."/>
            <person name="Adriaenssens E.M."/>
            <person name="Foster-Nyarko E."/>
            <person name="Jarju S."/>
            <person name="Secka A."/>
            <person name="Antonio M."/>
            <person name="Oren A."/>
            <person name="Chaudhuri R.R."/>
            <person name="La Ragione R."/>
            <person name="Hildebrand F."/>
            <person name="Pallen M.J."/>
        </authorList>
    </citation>
    <scope>NUCLEOTIDE SEQUENCE</scope>
    <source>
        <strain evidence="2">E3-2379</strain>
    </source>
</reference>
<dbReference type="NCBIfam" id="TIGR02839">
    <property type="entry name" value="spore_V_AE"/>
    <property type="match status" value="1"/>
</dbReference>
<keyword evidence="1" id="KW-0812">Transmembrane</keyword>
<dbReference type="EMBL" id="JADIML010000082">
    <property type="protein sequence ID" value="MBO8462860.1"/>
    <property type="molecule type" value="Genomic_DNA"/>
</dbReference>